<keyword evidence="2 5" id="KW-0812">Transmembrane</keyword>
<evidence type="ECO:0000256" key="1">
    <source>
        <dbReference type="ARBA" id="ARBA00004141"/>
    </source>
</evidence>
<accession>A0A101I0Q9</accession>
<dbReference type="Pfam" id="PF00146">
    <property type="entry name" value="NADHdh"/>
    <property type="match status" value="1"/>
</dbReference>
<feature type="transmembrane region" description="Helical" evidence="5">
    <location>
        <begin position="130"/>
        <end position="151"/>
    </location>
</feature>
<sequence>MVINYILKFLIAVLTSIVMGLLYMGIGRKFIARIRRCYAGPFYQSYIDVIKLFSKSSISHNWIMDFGVMMGFAGIIATVVFLPIGPFNVFPSMKGNIIIIMYFMTIGYLGMAMGVAASENPNATIGIARALSLMIGYEIPFALSVILLIFVNRSSLLYDMVLSQQGSFLNWNMFRYPFAFAGSLIALQGMLGEQPFDAMVAPAEIASGPMVELSGKFLGFGFLQHASQIFLETGIIAAMFLGGGTIIGFFTKQLVLYLITLSIAAVFPRYRFEDAVKFFWIVPTTLVLIQFVIFLA</sequence>
<reference evidence="7" key="1">
    <citation type="journal article" date="2015" name="MBio">
        <title>Genome-Resolved Metagenomic Analysis Reveals Roles for Candidate Phyla and Other Microbial Community Members in Biogeochemical Transformations in Oil Reservoirs.</title>
        <authorList>
            <person name="Hu P."/>
            <person name="Tom L."/>
            <person name="Singh A."/>
            <person name="Thomas B.C."/>
            <person name="Baker B.J."/>
            <person name="Piceno Y.M."/>
            <person name="Andersen G.L."/>
            <person name="Banfield J.F."/>
        </authorList>
    </citation>
    <scope>NUCLEOTIDE SEQUENCE [LARGE SCALE GENOMIC DNA]</scope>
</reference>
<feature type="transmembrane region" description="Helical" evidence="5">
    <location>
        <begin position="254"/>
        <end position="272"/>
    </location>
</feature>
<dbReference type="PANTHER" id="PTHR43359">
    <property type="entry name" value="FORMATE HYDROGENLYASE SUBUNIT 4"/>
    <property type="match status" value="1"/>
</dbReference>
<keyword evidence="3 5" id="KW-1133">Transmembrane helix</keyword>
<evidence type="ECO:0000256" key="2">
    <source>
        <dbReference type="ARBA" id="ARBA00022692"/>
    </source>
</evidence>
<keyword evidence="4 5" id="KW-0472">Membrane</keyword>
<name>A0A101I0Q9_UNCT6</name>
<proteinExistence type="predicted"/>
<dbReference type="EMBL" id="LGGX01000015">
    <property type="protein sequence ID" value="KUK86598.1"/>
    <property type="molecule type" value="Genomic_DNA"/>
</dbReference>
<feature type="transmembrane region" description="Helical" evidence="5">
    <location>
        <begin position="278"/>
        <end position="295"/>
    </location>
</feature>
<dbReference type="InterPro" id="IPR001694">
    <property type="entry name" value="NADH_UbQ_OxRdtase_su1/FPO"/>
</dbReference>
<dbReference type="GO" id="GO:0005886">
    <property type="term" value="C:plasma membrane"/>
    <property type="evidence" value="ECO:0007669"/>
    <property type="project" value="TreeGrafter"/>
</dbReference>
<dbReference type="Proteomes" id="UP000053467">
    <property type="component" value="Unassembled WGS sequence"/>
</dbReference>
<organism evidence="6 7">
    <name type="scientific">candidate division TA06 bacterium 34_109</name>
    <dbReference type="NCBI Taxonomy" id="1635277"/>
    <lineage>
        <taxon>Bacteria</taxon>
        <taxon>Bacteria division TA06</taxon>
    </lineage>
</organism>
<comment type="subcellular location">
    <subcellularLocation>
        <location evidence="1">Membrane</location>
        <topology evidence="1">Multi-pass membrane protein</topology>
    </subcellularLocation>
</comment>
<feature type="transmembrane region" description="Helical" evidence="5">
    <location>
        <begin position="62"/>
        <end position="85"/>
    </location>
</feature>
<dbReference type="InterPro" id="IPR052561">
    <property type="entry name" value="ComplexI_Subunit1"/>
</dbReference>
<feature type="transmembrane region" description="Helical" evidence="5">
    <location>
        <begin position="229"/>
        <end position="247"/>
    </location>
</feature>
<evidence type="ECO:0000256" key="3">
    <source>
        <dbReference type="ARBA" id="ARBA00022989"/>
    </source>
</evidence>
<feature type="transmembrane region" description="Helical" evidence="5">
    <location>
        <begin position="6"/>
        <end position="26"/>
    </location>
</feature>
<dbReference type="PANTHER" id="PTHR43359:SF1">
    <property type="entry name" value="FORMATE HYDROGENLYASE SUBUNIT 4-RELATED"/>
    <property type="match status" value="1"/>
</dbReference>
<dbReference type="PATRIC" id="fig|1635277.3.peg.504"/>
<gene>
    <name evidence="6" type="ORF">XE03_1387</name>
</gene>
<protein>
    <submittedName>
        <fullName evidence="6">NADH-ubiquinone oxidoreductase chain H</fullName>
    </submittedName>
</protein>
<comment type="caution">
    <text evidence="6">The sequence shown here is derived from an EMBL/GenBank/DDBJ whole genome shotgun (WGS) entry which is preliminary data.</text>
</comment>
<feature type="transmembrane region" description="Helical" evidence="5">
    <location>
        <begin position="97"/>
        <end position="118"/>
    </location>
</feature>
<dbReference type="AlphaFoldDB" id="A0A101I0Q9"/>
<evidence type="ECO:0000256" key="4">
    <source>
        <dbReference type="ARBA" id="ARBA00023136"/>
    </source>
</evidence>
<evidence type="ECO:0000313" key="7">
    <source>
        <dbReference type="Proteomes" id="UP000053467"/>
    </source>
</evidence>
<keyword evidence="6" id="KW-0830">Ubiquinone</keyword>
<evidence type="ECO:0000313" key="6">
    <source>
        <dbReference type="EMBL" id="KUK86598.1"/>
    </source>
</evidence>
<evidence type="ECO:0000256" key="5">
    <source>
        <dbReference type="SAM" id="Phobius"/>
    </source>
</evidence>